<name>A0A9N9ZA78_9HYPO</name>
<dbReference type="PANTHER" id="PTHR43050:SF1">
    <property type="entry name" value="SERINE RACEMASE"/>
    <property type="match status" value="1"/>
</dbReference>
<dbReference type="GO" id="GO:0003941">
    <property type="term" value="F:L-serine ammonia-lyase activity"/>
    <property type="evidence" value="ECO:0007669"/>
    <property type="project" value="TreeGrafter"/>
</dbReference>
<dbReference type="SUPFAM" id="SSF53686">
    <property type="entry name" value="Tryptophan synthase beta subunit-like PLP-dependent enzymes"/>
    <property type="match status" value="1"/>
</dbReference>
<organism evidence="4 5">
    <name type="scientific">Clonostachys solani</name>
    <dbReference type="NCBI Taxonomy" id="160281"/>
    <lineage>
        <taxon>Eukaryota</taxon>
        <taxon>Fungi</taxon>
        <taxon>Dikarya</taxon>
        <taxon>Ascomycota</taxon>
        <taxon>Pezizomycotina</taxon>
        <taxon>Sordariomycetes</taxon>
        <taxon>Hypocreomycetidae</taxon>
        <taxon>Hypocreales</taxon>
        <taxon>Bionectriaceae</taxon>
        <taxon>Clonostachys</taxon>
    </lineage>
</organism>
<dbReference type="Proteomes" id="UP000775872">
    <property type="component" value="Unassembled WGS sequence"/>
</dbReference>
<comment type="cofactor">
    <cofactor evidence="1">
        <name>pyridoxal 5'-phosphate</name>
        <dbReference type="ChEBI" id="CHEBI:597326"/>
    </cofactor>
</comment>
<dbReference type="GO" id="GO:0030378">
    <property type="term" value="F:serine racemase activity"/>
    <property type="evidence" value="ECO:0007669"/>
    <property type="project" value="TreeGrafter"/>
</dbReference>
<reference evidence="4" key="1">
    <citation type="submission" date="2021-10" db="EMBL/GenBank/DDBJ databases">
        <authorList>
            <person name="Piombo E."/>
        </authorList>
    </citation>
    <scope>NUCLEOTIDE SEQUENCE</scope>
</reference>
<keyword evidence="3" id="KW-0663">Pyridoxal phosphate</keyword>
<dbReference type="GO" id="GO:0000287">
    <property type="term" value="F:magnesium ion binding"/>
    <property type="evidence" value="ECO:0007669"/>
    <property type="project" value="TreeGrafter"/>
</dbReference>
<proteinExistence type="inferred from homology"/>
<accession>A0A9N9ZA78</accession>
<evidence type="ECO:0000313" key="4">
    <source>
        <dbReference type="EMBL" id="CAH0051635.1"/>
    </source>
</evidence>
<dbReference type="EMBL" id="CABFOC020000042">
    <property type="protein sequence ID" value="CAH0051635.1"/>
    <property type="molecule type" value="Genomic_DNA"/>
</dbReference>
<evidence type="ECO:0000256" key="3">
    <source>
        <dbReference type="ARBA" id="ARBA00022898"/>
    </source>
</evidence>
<sequence length="407" mass="46695">MGKDLQNYIQAVKAIFEARLKEEPAGLVGLLTEGSEDVRSLLRSACLIAFRHEIWSVLIHGRTFEIPLSSVDDDVTFDWTSEDQFDWMNRILIWLACILRLCYGTYQDDRSAPNGSTTFSSVSERWRILKRFLDRWDQKPPSCFEPLWYEERDVAKGRLFPRVYMATSCQVIALQNIELARITLAVYDPTRKRLGLDVAAREKETADLVRRSLWRICGLALSNPYQVSMVAASLGIVLCSDYIEGRREQAAIVDILVETERDHAWPTKWIAEQLWERWKLGDIGEDFSSLTRYLMSLEHEHGDIMRTPVGKVPWSIIYERRLVDGFFSVSEAEIRDALKLVLERFKLVIEPSAALPLAVALFNEDFCGMVEREAGEQGWDLGIVFRGGNVDTEKLAMLFDEQVAPNM</sequence>
<dbReference type="GO" id="GO:0030170">
    <property type="term" value="F:pyridoxal phosphate binding"/>
    <property type="evidence" value="ECO:0007669"/>
    <property type="project" value="TreeGrafter"/>
</dbReference>
<evidence type="ECO:0000256" key="2">
    <source>
        <dbReference type="ARBA" id="ARBA00010869"/>
    </source>
</evidence>
<evidence type="ECO:0000313" key="5">
    <source>
        <dbReference type="Proteomes" id="UP000775872"/>
    </source>
</evidence>
<protein>
    <submittedName>
        <fullName evidence="4">Uncharacterized protein</fullName>
    </submittedName>
</protein>
<comment type="similarity">
    <text evidence="2">Belongs to the serine/threonine dehydratase family.</text>
</comment>
<keyword evidence="5" id="KW-1185">Reference proteome</keyword>
<dbReference type="PANTHER" id="PTHR43050">
    <property type="entry name" value="SERINE / THREONINE RACEMASE FAMILY MEMBER"/>
    <property type="match status" value="1"/>
</dbReference>
<dbReference type="GO" id="GO:0008721">
    <property type="term" value="F:D-serine ammonia-lyase activity"/>
    <property type="evidence" value="ECO:0007669"/>
    <property type="project" value="TreeGrafter"/>
</dbReference>
<comment type="caution">
    <text evidence="4">The sequence shown here is derived from an EMBL/GenBank/DDBJ whole genome shotgun (WGS) entry which is preliminary data.</text>
</comment>
<dbReference type="AlphaFoldDB" id="A0A9N9ZA78"/>
<gene>
    <name evidence="4" type="ORF">CSOL1703_00014284</name>
</gene>
<dbReference type="GO" id="GO:0018114">
    <property type="term" value="F:threonine racemase activity"/>
    <property type="evidence" value="ECO:0007669"/>
    <property type="project" value="TreeGrafter"/>
</dbReference>
<dbReference type="Gene3D" id="3.40.50.1100">
    <property type="match status" value="1"/>
</dbReference>
<dbReference type="InterPro" id="IPR036052">
    <property type="entry name" value="TrpB-like_PALP_sf"/>
</dbReference>
<dbReference type="OrthoDB" id="8120565at2759"/>
<evidence type="ECO:0000256" key="1">
    <source>
        <dbReference type="ARBA" id="ARBA00001933"/>
    </source>
</evidence>
<dbReference type="GO" id="GO:0005524">
    <property type="term" value="F:ATP binding"/>
    <property type="evidence" value="ECO:0007669"/>
    <property type="project" value="TreeGrafter"/>
</dbReference>